<evidence type="ECO:0000313" key="4">
    <source>
        <dbReference type="Proteomes" id="UP000527315"/>
    </source>
</evidence>
<dbReference type="Gene3D" id="2.60.40.1120">
    <property type="entry name" value="Carboxypeptidase-like, regulatory domain"/>
    <property type="match status" value="1"/>
</dbReference>
<keyword evidence="1" id="KW-0812">Transmembrane</keyword>
<dbReference type="AlphaFoldDB" id="A0A7J4KSH4"/>
<dbReference type="SUPFAM" id="SSF46785">
    <property type="entry name" value="Winged helix' DNA-binding domain"/>
    <property type="match status" value="1"/>
</dbReference>
<dbReference type="InterPro" id="IPR008969">
    <property type="entry name" value="CarboxyPept-like_regulatory"/>
</dbReference>
<dbReference type="SUPFAM" id="SSF49464">
    <property type="entry name" value="Carboxypeptidase regulatory domain-like"/>
    <property type="match status" value="1"/>
</dbReference>
<organism evidence="3 4">
    <name type="scientific">Candidatus Iainarchaeum sp</name>
    <dbReference type="NCBI Taxonomy" id="3101447"/>
    <lineage>
        <taxon>Archaea</taxon>
        <taxon>Candidatus Iainarchaeota</taxon>
        <taxon>Candidatus Iainarchaeia</taxon>
        <taxon>Candidatus Iainarchaeales</taxon>
        <taxon>Candidatus Iainarchaeaceae</taxon>
        <taxon>Candidatus Iainarchaeum</taxon>
    </lineage>
</organism>
<keyword evidence="1" id="KW-0472">Membrane</keyword>
<reference evidence="4" key="1">
    <citation type="journal article" date="2020" name="bioRxiv">
        <title>A rank-normalized archaeal taxonomy based on genome phylogeny resolves widespread incomplete and uneven classifications.</title>
        <authorList>
            <person name="Rinke C."/>
            <person name="Chuvochina M."/>
            <person name="Mussig A.J."/>
            <person name="Chaumeil P.-A."/>
            <person name="Waite D.W."/>
            <person name="Whitman W.B."/>
            <person name="Parks D.H."/>
            <person name="Hugenholtz P."/>
        </authorList>
    </citation>
    <scope>NUCLEOTIDE SEQUENCE [LARGE SCALE GENOMIC DNA]</scope>
</reference>
<sequence length="241" mass="26537">MLAKLLFIALALLAIAIPASAAIIQGSIYSAETFEPLNNAIITVNSVPEQQLVAKDANYSFNLEPGAYEIKARYFENQKLVLEANEILKVGDEGTFSLDLILFPAVEDANLFEELTQDELGNIDLEIPESPKGFDLLSIALATILAALIAIMLYSLYKQKRGKKPGLEKAGKKPAILDKNALEVLQALKERGNRATQKELLEKVHFGEAYLSLVLTELESEGKIKKIKKGRGNIIILKEKE</sequence>
<dbReference type="Pfam" id="PF24034">
    <property type="entry name" value="DUF7343"/>
    <property type="match status" value="1"/>
</dbReference>
<name>A0A7J4KSH4_9ARCH</name>
<comment type="caution">
    <text evidence="3">The sequence shown here is derived from an EMBL/GenBank/DDBJ whole genome shotgun (WGS) entry which is preliminary data.</text>
</comment>
<gene>
    <name evidence="3" type="ORF">HA227_01180</name>
</gene>
<accession>A0A7J4KSH4</accession>
<evidence type="ECO:0000256" key="1">
    <source>
        <dbReference type="SAM" id="Phobius"/>
    </source>
</evidence>
<feature type="transmembrane region" description="Helical" evidence="1">
    <location>
        <begin position="136"/>
        <end position="157"/>
    </location>
</feature>
<dbReference type="InterPro" id="IPR055767">
    <property type="entry name" value="DUF7343"/>
</dbReference>
<protein>
    <recommendedName>
        <fullName evidence="2">DUF7343 domain-containing protein</fullName>
    </recommendedName>
</protein>
<feature type="domain" description="DUF7343" evidence="2">
    <location>
        <begin position="180"/>
        <end position="237"/>
    </location>
</feature>
<dbReference type="InterPro" id="IPR036390">
    <property type="entry name" value="WH_DNA-bd_sf"/>
</dbReference>
<dbReference type="EMBL" id="DUFJ01000029">
    <property type="protein sequence ID" value="HIH32842.1"/>
    <property type="molecule type" value="Genomic_DNA"/>
</dbReference>
<proteinExistence type="predicted"/>
<keyword evidence="1" id="KW-1133">Transmembrane helix</keyword>
<evidence type="ECO:0000313" key="3">
    <source>
        <dbReference type="EMBL" id="HIH32842.1"/>
    </source>
</evidence>
<evidence type="ECO:0000259" key="2">
    <source>
        <dbReference type="Pfam" id="PF24034"/>
    </source>
</evidence>
<dbReference type="Proteomes" id="UP000527315">
    <property type="component" value="Unassembled WGS sequence"/>
</dbReference>